<proteinExistence type="predicted"/>
<dbReference type="Pfam" id="PF02826">
    <property type="entry name" value="2-Hacid_dh_C"/>
    <property type="match status" value="1"/>
</dbReference>
<evidence type="ECO:0000259" key="1">
    <source>
        <dbReference type="Pfam" id="PF02826"/>
    </source>
</evidence>
<sequence length="202" mass="21539">MTPIAILNVAPVSLPSRPHILVSEIVSADGLALLTPHTPHYDVNVKLGLSADELISIIPGYQGLIVRSETEVTPEILQTGSKLKVIARAGVGVNNINVPAATHHHGKWKRSKLVGVEVGRKTLGIVGFGKVGLHVARMTKGLGMQMKAVDPYASADMARPAGVELIPSLKDLLPQVDFLTTHTPLLATTMDLTGEEELKTMK</sequence>
<dbReference type="PANTHER" id="PTHR42938:SF22">
    <property type="entry name" value="D-3-PHOSPHOGLYCERATE DEHYDROGENASE"/>
    <property type="match status" value="1"/>
</dbReference>
<dbReference type="InterPro" id="IPR006140">
    <property type="entry name" value="D-isomer_DH_NAD-bd"/>
</dbReference>
<gene>
    <name evidence="2" type="ORF">C2857_005776</name>
</gene>
<dbReference type="OrthoDB" id="298012at2759"/>
<dbReference type="InterPro" id="IPR036291">
    <property type="entry name" value="NAD(P)-bd_dom_sf"/>
</dbReference>
<accession>A0A7S9KL88</accession>
<reference evidence="2 3" key="1">
    <citation type="journal article" date="2018" name="PLoS Genet.">
        <title>Repeat elements organise 3D genome structure and mediate transcription in the filamentous fungus Epichloe festucae.</title>
        <authorList>
            <person name="Winter D.J."/>
            <person name="Ganley A.R.D."/>
            <person name="Young C.A."/>
            <person name="Liachko I."/>
            <person name="Schardl C.L."/>
            <person name="Dupont P.Y."/>
            <person name="Berry D."/>
            <person name="Ram A."/>
            <person name="Scott B."/>
            <person name="Cox M.P."/>
        </authorList>
    </citation>
    <scope>NUCLEOTIDE SEQUENCE [LARGE SCALE GENOMIC DNA]</scope>
    <source>
        <strain evidence="2 3">Fl1</strain>
    </source>
</reference>
<organism evidence="2 3">
    <name type="scientific">Epichloe festucae (strain Fl1)</name>
    <dbReference type="NCBI Taxonomy" id="877507"/>
    <lineage>
        <taxon>Eukaryota</taxon>
        <taxon>Fungi</taxon>
        <taxon>Dikarya</taxon>
        <taxon>Ascomycota</taxon>
        <taxon>Pezizomycotina</taxon>
        <taxon>Sordariomycetes</taxon>
        <taxon>Hypocreomycetidae</taxon>
        <taxon>Hypocreales</taxon>
        <taxon>Clavicipitaceae</taxon>
        <taxon>Epichloe</taxon>
    </lineage>
</organism>
<protein>
    <recommendedName>
        <fullName evidence="1">D-isomer specific 2-hydroxyacid dehydrogenase NAD-binding domain-containing protein</fullName>
    </recommendedName>
</protein>
<dbReference type="Proteomes" id="UP000594364">
    <property type="component" value="Chromosome 1"/>
</dbReference>
<keyword evidence="3" id="KW-1185">Reference proteome</keyword>
<dbReference type="GO" id="GO:0051287">
    <property type="term" value="F:NAD binding"/>
    <property type="evidence" value="ECO:0007669"/>
    <property type="project" value="InterPro"/>
</dbReference>
<evidence type="ECO:0000313" key="3">
    <source>
        <dbReference type="Proteomes" id="UP000594364"/>
    </source>
</evidence>
<feature type="domain" description="D-isomer specific 2-hydroxyacid dehydrogenase NAD-binding" evidence="1">
    <location>
        <begin position="101"/>
        <end position="202"/>
    </location>
</feature>
<name>A0A7S9KL88_EPIFF</name>
<dbReference type="SUPFAM" id="SSF51735">
    <property type="entry name" value="NAD(P)-binding Rossmann-fold domains"/>
    <property type="match status" value="1"/>
</dbReference>
<dbReference type="PANTHER" id="PTHR42938">
    <property type="entry name" value="FORMATE DEHYDROGENASE 1"/>
    <property type="match status" value="1"/>
</dbReference>
<dbReference type="AlphaFoldDB" id="A0A7S9KL88"/>
<dbReference type="GO" id="GO:0004617">
    <property type="term" value="F:phosphoglycerate dehydrogenase activity"/>
    <property type="evidence" value="ECO:0007669"/>
    <property type="project" value="TreeGrafter"/>
</dbReference>
<dbReference type="Gene3D" id="3.40.50.720">
    <property type="entry name" value="NAD(P)-binding Rossmann-like Domain"/>
    <property type="match status" value="2"/>
</dbReference>
<dbReference type="EMBL" id="CP031385">
    <property type="protein sequence ID" value="QPG94362.1"/>
    <property type="molecule type" value="Genomic_DNA"/>
</dbReference>
<dbReference type="SUPFAM" id="SSF52283">
    <property type="entry name" value="Formate/glycerate dehydrogenase catalytic domain-like"/>
    <property type="match status" value="1"/>
</dbReference>
<evidence type="ECO:0000313" key="2">
    <source>
        <dbReference type="EMBL" id="QPG94362.1"/>
    </source>
</evidence>